<dbReference type="VEuPathDB" id="FungiDB:FUN_009368"/>
<accession>A0A2N1MG15</accession>
<organism evidence="1 2">
    <name type="scientific">Rhizophagus irregularis</name>
    <dbReference type="NCBI Taxonomy" id="588596"/>
    <lineage>
        <taxon>Eukaryota</taxon>
        <taxon>Fungi</taxon>
        <taxon>Fungi incertae sedis</taxon>
        <taxon>Mucoromycota</taxon>
        <taxon>Glomeromycotina</taxon>
        <taxon>Glomeromycetes</taxon>
        <taxon>Glomerales</taxon>
        <taxon>Glomeraceae</taxon>
        <taxon>Rhizophagus</taxon>
    </lineage>
</organism>
<reference evidence="1 2" key="1">
    <citation type="submission" date="2016-04" db="EMBL/GenBank/DDBJ databases">
        <title>Genome analyses suggest a sexual origin of heterokaryosis in a supposedly ancient asexual fungus.</title>
        <authorList>
            <person name="Ropars J."/>
            <person name="Sedzielewska K."/>
            <person name="Noel J."/>
            <person name="Charron P."/>
            <person name="Farinelli L."/>
            <person name="Marton T."/>
            <person name="Kruger M."/>
            <person name="Pelin A."/>
            <person name="Brachmann A."/>
            <person name="Corradi N."/>
        </authorList>
    </citation>
    <scope>NUCLEOTIDE SEQUENCE [LARGE SCALE GENOMIC DNA]</scope>
    <source>
        <strain evidence="1 2">C2</strain>
    </source>
</reference>
<protein>
    <submittedName>
        <fullName evidence="1">Uncharacterized protein</fullName>
    </submittedName>
</protein>
<proteinExistence type="predicted"/>
<name>A0A2N1MG15_9GLOM</name>
<dbReference type="Proteomes" id="UP000233469">
    <property type="component" value="Unassembled WGS sequence"/>
</dbReference>
<reference evidence="1 2" key="2">
    <citation type="submission" date="2017-10" db="EMBL/GenBank/DDBJ databases">
        <title>Extensive intraspecific genome diversity in a model arbuscular mycorrhizal fungus.</title>
        <authorList>
            <person name="Chen E.C.H."/>
            <person name="Morin E."/>
            <person name="Baudet D."/>
            <person name="Noel J."/>
            <person name="Ndikumana S."/>
            <person name="Charron P."/>
            <person name="St-Onge C."/>
            <person name="Giorgi J."/>
            <person name="Grigoriev I.V."/>
            <person name="Roux C."/>
            <person name="Martin F.M."/>
            <person name="Corradi N."/>
        </authorList>
    </citation>
    <scope>NUCLEOTIDE SEQUENCE [LARGE SCALE GENOMIC DNA]</scope>
    <source>
        <strain evidence="1 2">C2</strain>
    </source>
</reference>
<evidence type="ECO:0000313" key="1">
    <source>
        <dbReference type="EMBL" id="PKK60593.1"/>
    </source>
</evidence>
<dbReference type="AlphaFoldDB" id="A0A2N1MG15"/>
<gene>
    <name evidence="1" type="ORF">RhiirC2_793102</name>
</gene>
<sequence>MGCSTQRKYSPRIDQDFHEMFHIFVLKISDWSSQKCTSFTVLRPISSPINGNEASKLQYVSSYLVAGVNLYEAVGVTEVEDEDILKGITQNAIQLESALSNRTQNFRNKRELWPPDFGGNDVDFGILDTGPFFITTGNYNFIEIYLNNLDKNLNTWKFISSIGTLE</sequence>
<evidence type="ECO:0000313" key="2">
    <source>
        <dbReference type="Proteomes" id="UP000233469"/>
    </source>
</evidence>
<dbReference type="EMBL" id="LLXL01002536">
    <property type="protein sequence ID" value="PKK60593.1"/>
    <property type="molecule type" value="Genomic_DNA"/>
</dbReference>
<comment type="caution">
    <text evidence="1">The sequence shown here is derived from an EMBL/GenBank/DDBJ whole genome shotgun (WGS) entry which is preliminary data.</text>
</comment>